<keyword evidence="1" id="KW-0677">Repeat</keyword>
<organism evidence="4">
    <name type="scientific">Rhizophora mucronata</name>
    <name type="common">Asiatic mangrove</name>
    <dbReference type="NCBI Taxonomy" id="61149"/>
    <lineage>
        <taxon>Eukaryota</taxon>
        <taxon>Viridiplantae</taxon>
        <taxon>Streptophyta</taxon>
        <taxon>Embryophyta</taxon>
        <taxon>Tracheophyta</taxon>
        <taxon>Spermatophyta</taxon>
        <taxon>Magnoliopsida</taxon>
        <taxon>eudicotyledons</taxon>
        <taxon>Gunneridae</taxon>
        <taxon>Pentapetalae</taxon>
        <taxon>rosids</taxon>
        <taxon>fabids</taxon>
        <taxon>Malpighiales</taxon>
        <taxon>Rhizophoraceae</taxon>
        <taxon>Rhizophora</taxon>
    </lineage>
</organism>
<dbReference type="PANTHER" id="PTHR47262">
    <property type="entry name" value="OS02G0132600 PROTEIN"/>
    <property type="match status" value="1"/>
</dbReference>
<protein>
    <submittedName>
        <fullName evidence="4">Pentatricopeptide repeat-containing protein At4g04790-like</fullName>
    </submittedName>
</protein>
<feature type="compositionally biased region" description="Low complexity" evidence="3">
    <location>
        <begin position="42"/>
        <end position="56"/>
    </location>
</feature>
<evidence type="ECO:0000313" key="4">
    <source>
        <dbReference type="EMBL" id="MBX18539.1"/>
    </source>
</evidence>
<evidence type="ECO:0000256" key="2">
    <source>
        <dbReference type="PROSITE-ProRule" id="PRU00708"/>
    </source>
</evidence>
<sequence>MSKVKKLSSIFSSAIKATAGKNTNSPAASDSAFKHHISSIEAPSPHASLAAAAEFSAKPRKSPSISKPERPAPVNSSGLPVLGLLASDSDSEDTTSQLSKQILSALRDSNLDSNGTKNLQTTLNVPWLSQTLNKMSMQRKEVCRSRKQRFIFKSTQHGRCNKLVATCARYVGTDATIQLLGKLGCETGLKEYNAMIKICIHEAKESDDEDVVIKQLSKSYQILRSMKEQGFQLEEETFASILVYLIDMCMVREFHFFCEAIKGYNPSCLAKLGYYEMLLYIRVDDEEKIQELCNHICSAEGAETTDLCVNYLAALCESDRKEEILQLLEITDITKFSSLDHVVNIFKSLGRLSLESCVDKFLLAFKESDHGAEIISTLILNYATSITNLAVADIALKFKNLHKVLELVPSTTSYEKLITYSCNLLKVHAALDIVDQMCEEGLPLSLNMLHSILRASEESFDFNLVGRIYSLICHHDLKPSSETYRIMISLSVKMKDFDGAYSMLKDLMKLNLEPTASMYNAIIGGYFREVTFSGS</sequence>
<evidence type="ECO:0000256" key="1">
    <source>
        <dbReference type="ARBA" id="ARBA00022737"/>
    </source>
</evidence>
<dbReference type="EMBL" id="GGEC01038055">
    <property type="protein sequence ID" value="MBX18539.1"/>
    <property type="molecule type" value="Transcribed_RNA"/>
</dbReference>
<feature type="repeat" description="PPR" evidence="2">
    <location>
        <begin position="480"/>
        <end position="514"/>
    </location>
</feature>
<dbReference type="PROSITE" id="PS51375">
    <property type="entry name" value="PPR"/>
    <property type="match status" value="1"/>
</dbReference>
<dbReference type="Pfam" id="PF13812">
    <property type="entry name" value="PPR_3"/>
    <property type="match status" value="1"/>
</dbReference>
<dbReference type="NCBIfam" id="TIGR00756">
    <property type="entry name" value="PPR"/>
    <property type="match status" value="1"/>
</dbReference>
<reference evidence="4" key="1">
    <citation type="submission" date="2018-02" db="EMBL/GenBank/DDBJ databases">
        <title>Rhizophora mucronata_Transcriptome.</title>
        <authorList>
            <person name="Meera S.P."/>
            <person name="Sreeshan A."/>
            <person name="Augustine A."/>
        </authorList>
    </citation>
    <scope>NUCLEOTIDE SEQUENCE</scope>
    <source>
        <tissue evidence="4">Leaf</tissue>
    </source>
</reference>
<accession>A0A2P2LKQ1</accession>
<dbReference type="PANTHER" id="PTHR47262:SF1">
    <property type="entry name" value="OS02G0132600 PROTEIN"/>
    <property type="match status" value="1"/>
</dbReference>
<name>A0A2P2LKQ1_RHIMU</name>
<dbReference type="InterPro" id="IPR002885">
    <property type="entry name" value="PPR_rpt"/>
</dbReference>
<proteinExistence type="predicted"/>
<evidence type="ECO:0000256" key="3">
    <source>
        <dbReference type="SAM" id="MobiDB-lite"/>
    </source>
</evidence>
<dbReference type="AlphaFoldDB" id="A0A2P2LKQ1"/>
<feature type="region of interest" description="Disordered" evidence="3">
    <location>
        <begin position="18"/>
        <end position="79"/>
    </location>
</feature>
<dbReference type="Gene3D" id="1.25.40.10">
    <property type="entry name" value="Tetratricopeptide repeat domain"/>
    <property type="match status" value="2"/>
</dbReference>
<dbReference type="InterPro" id="IPR011990">
    <property type="entry name" value="TPR-like_helical_dom_sf"/>
</dbReference>